<feature type="transmembrane region" description="Helical" evidence="1">
    <location>
        <begin position="95"/>
        <end position="114"/>
    </location>
</feature>
<dbReference type="OrthoDB" id="8480522at2"/>
<dbReference type="RefSeq" id="WP_025865681.1">
    <property type="nucleotide sequence ID" value="NZ_BLAX01000001.1"/>
</dbReference>
<proteinExistence type="predicted"/>
<dbReference type="Proteomes" id="UP000391834">
    <property type="component" value="Unassembled WGS sequence"/>
</dbReference>
<protein>
    <recommendedName>
        <fullName evidence="4">ABC transporter permease</fullName>
    </recommendedName>
</protein>
<evidence type="ECO:0000313" key="3">
    <source>
        <dbReference type="Proteomes" id="UP000391834"/>
    </source>
</evidence>
<gene>
    <name evidence="2" type="ORF">PbJCM13498_20490</name>
</gene>
<evidence type="ECO:0008006" key="4">
    <source>
        <dbReference type="Google" id="ProtNLM"/>
    </source>
</evidence>
<feature type="transmembrane region" description="Helical" evidence="1">
    <location>
        <begin position="203"/>
        <end position="225"/>
    </location>
</feature>
<feature type="transmembrane region" description="Helical" evidence="1">
    <location>
        <begin position="20"/>
        <end position="38"/>
    </location>
</feature>
<name>A0A5M4AZX3_9BACT</name>
<keyword evidence="1" id="KW-0472">Membrane</keyword>
<organism evidence="2 3">
    <name type="scientific">Prolixibacter bellariivorans</name>
    <dbReference type="NCBI Taxonomy" id="314319"/>
    <lineage>
        <taxon>Bacteria</taxon>
        <taxon>Pseudomonadati</taxon>
        <taxon>Bacteroidota</taxon>
        <taxon>Bacteroidia</taxon>
        <taxon>Marinilabiliales</taxon>
        <taxon>Prolixibacteraceae</taxon>
        <taxon>Prolixibacter</taxon>
    </lineage>
</organism>
<keyword evidence="1" id="KW-1133">Transmembrane helix</keyword>
<feature type="transmembrane region" description="Helical" evidence="1">
    <location>
        <begin position="58"/>
        <end position="83"/>
    </location>
</feature>
<reference evidence="2 3" key="1">
    <citation type="submission" date="2019-10" db="EMBL/GenBank/DDBJ databases">
        <title>Prolixibacter strains distinguished by the presence of nitrate reductase genes were adept at nitrate-dependent anaerobic corrosion of metallic iron and carbon steel.</title>
        <authorList>
            <person name="Iino T."/>
            <person name="Shono N."/>
            <person name="Ito K."/>
            <person name="Nakamura R."/>
            <person name="Sueoka K."/>
            <person name="Harayama S."/>
            <person name="Ohkuma M."/>
        </authorList>
    </citation>
    <scope>NUCLEOTIDE SEQUENCE [LARGE SCALE GENOMIC DNA]</scope>
    <source>
        <strain evidence="2 3">JCM 13498</strain>
    </source>
</reference>
<feature type="transmembrane region" description="Helical" evidence="1">
    <location>
        <begin position="120"/>
        <end position="144"/>
    </location>
</feature>
<comment type="caution">
    <text evidence="2">The sequence shown here is derived from an EMBL/GenBank/DDBJ whole genome shotgun (WGS) entry which is preliminary data.</text>
</comment>
<dbReference type="EMBL" id="BLAX01000001">
    <property type="protein sequence ID" value="GET33186.1"/>
    <property type="molecule type" value="Genomic_DNA"/>
</dbReference>
<dbReference type="Pfam" id="PF24686">
    <property type="entry name" value="FLQE3_permease"/>
    <property type="match status" value="1"/>
</dbReference>
<sequence length="232" mass="25812">MSGFLSQLRWQFTLLQKNSIISISFAVTLIYGVILYFFKEGDYLDKVLVAMVLNDPTVIGYFFIALAIYTEMKHGILPALFVTPVNLHQFLITKTLSVSIIGVICSLGLAMSVKGFDFGIAAYALGSLGICLISALLGLMMLTYAKEFLKFTMMSVPVFLAFFNLPLFQYLGGVDMGWVKYLFPIQGSVDLISNAVSGTELHMGYSILSIVVVVPVFYFIAFRLFSRKIVHQ</sequence>
<feature type="transmembrane region" description="Helical" evidence="1">
    <location>
        <begin position="151"/>
        <end position="171"/>
    </location>
</feature>
<keyword evidence="3" id="KW-1185">Reference proteome</keyword>
<keyword evidence="1" id="KW-0812">Transmembrane</keyword>
<accession>A0A5M4AZX3</accession>
<dbReference type="AlphaFoldDB" id="A0A5M4AZX3"/>
<dbReference type="InterPro" id="IPR056926">
    <property type="entry name" value="FLQE3_permease"/>
</dbReference>
<evidence type="ECO:0000313" key="2">
    <source>
        <dbReference type="EMBL" id="GET33186.1"/>
    </source>
</evidence>
<evidence type="ECO:0000256" key="1">
    <source>
        <dbReference type="SAM" id="Phobius"/>
    </source>
</evidence>